<comment type="subunit">
    <text evidence="1">Monomer.</text>
</comment>
<evidence type="ECO:0000256" key="8">
    <source>
        <dbReference type="ARBA" id="ARBA00075111"/>
    </source>
</evidence>
<evidence type="ECO:0000256" key="7">
    <source>
        <dbReference type="ARBA" id="ARBA00068695"/>
    </source>
</evidence>
<dbReference type="PANTHER" id="PTHR43845:SF1">
    <property type="entry name" value="BLR5969 PROTEIN"/>
    <property type="match status" value="1"/>
</dbReference>
<comment type="caution">
    <text evidence="11">The sequence shown here is derived from an EMBL/GenBank/DDBJ whole genome shotgun (WGS) entry which is preliminary data.</text>
</comment>
<gene>
    <name evidence="11" type="ORF">BU204_17380</name>
</gene>
<dbReference type="SUPFAM" id="SSF56801">
    <property type="entry name" value="Acetyl-CoA synthetase-like"/>
    <property type="match status" value="1"/>
</dbReference>
<dbReference type="Pfam" id="PF14535">
    <property type="entry name" value="AMP-binding_C_2"/>
    <property type="match status" value="1"/>
</dbReference>
<evidence type="ECO:0000313" key="12">
    <source>
        <dbReference type="Proteomes" id="UP000185596"/>
    </source>
</evidence>
<dbReference type="STRING" id="1912961.BU204_17380"/>
<dbReference type="Gene3D" id="3.30.300.30">
    <property type="match status" value="1"/>
</dbReference>
<dbReference type="OrthoDB" id="580775at2"/>
<evidence type="ECO:0000256" key="2">
    <source>
        <dbReference type="ARBA" id="ARBA00022598"/>
    </source>
</evidence>
<evidence type="ECO:0000256" key="1">
    <source>
        <dbReference type="ARBA" id="ARBA00011245"/>
    </source>
</evidence>
<dbReference type="InterPro" id="IPR028154">
    <property type="entry name" value="AMP-dep_Lig_C"/>
</dbReference>
<evidence type="ECO:0000259" key="9">
    <source>
        <dbReference type="Pfam" id="PF00501"/>
    </source>
</evidence>
<sequence>MTATLDPTALRTAVDRAMSGSAYLREKLGAAGMGPDRIGEPEDLAQLPFTTKEELRDTAPLDYAAVPAERIVRVHSSSGTTGRRTICAYTERDLADWAEMFARCYRFAGLTARDRVQIAVGYGLWTAGVGFQTAAERIGAMAVPTGPGNTEMQLEMMRELGTTALCATSSFALLIAELVDRRDLRPGLALRTVVTGSERWGEAMRARIESLLGVETFDVYGLTELWGPGTGIECGHHDGIHVWDDYYHMEIVDPETLEPLPPGAVGEIVVTTLTKEATPLIRYRTRDLSYLYPDPCPCGSRYPRIGRILGRSDDQIKVRGVAFLPMQVDTVLADLPDAGPEFQAHVHRQADGRDTLTVRVEAVDRPGLREELEHRLRARTGLRIEVDLVAPGTLPRSERKTRRVFDHREP</sequence>
<dbReference type="InterPro" id="IPR011880">
    <property type="entry name" value="PA_CoA_ligase"/>
</dbReference>
<dbReference type="InterPro" id="IPR000873">
    <property type="entry name" value="AMP-dep_synth/lig_dom"/>
</dbReference>
<dbReference type="Pfam" id="PF00501">
    <property type="entry name" value="AMP-binding"/>
    <property type="match status" value="1"/>
</dbReference>
<evidence type="ECO:0000256" key="5">
    <source>
        <dbReference type="ARBA" id="ARBA00061566"/>
    </source>
</evidence>
<keyword evidence="3" id="KW-0547">Nucleotide-binding</keyword>
<organism evidence="11 12">
    <name type="scientific">Actinophytocola xanthii</name>
    <dbReference type="NCBI Taxonomy" id="1912961"/>
    <lineage>
        <taxon>Bacteria</taxon>
        <taxon>Bacillati</taxon>
        <taxon>Actinomycetota</taxon>
        <taxon>Actinomycetes</taxon>
        <taxon>Pseudonocardiales</taxon>
        <taxon>Pseudonocardiaceae</taxon>
    </lineage>
</organism>
<dbReference type="FunFam" id="3.40.50.12780:FF:000016">
    <property type="entry name" value="Phenylacetate-coenzyme A ligase"/>
    <property type="match status" value="1"/>
</dbReference>
<reference evidence="11 12" key="1">
    <citation type="submission" date="2016-12" db="EMBL/GenBank/DDBJ databases">
        <title>The draft genome sequence of Actinophytocola sp. 11-183.</title>
        <authorList>
            <person name="Wang W."/>
            <person name="Yuan L."/>
        </authorList>
    </citation>
    <scope>NUCLEOTIDE SEQUENCE [LARGE SCALE GENOMIC DNA]</scope>
    <source>
        <strain evidence="11 12">11-183</strain>
    </source>
</reference>
<evidence type="ECO:0000256" key="6">
    <source>
        <dbReference type="ARBA" id="ARBA00066629"/>
    </source>
</evidence>
<dbReference type="RefSeq" id="WP_075126736.1">
    <property type="nucleotide sequence ID" value="NZ_MSIE01000030.1"/>
</dbReference>
<feature type="domain" description="AMP-dependent ligase C-terminal" evidence="10">
    <location>
        <begin position="320"/>
        <end position="408"/>
    </location>
</feature>
<dbReference type="GO" id="GO:0010124">
    <property type="term" value="P:phenylacetate catabolic process"/>
    <property type="evidence" value="ECO:0007669"/>
    <property type="project" value="InterPro"/>
</dbReference>
<proteinExistence type="inferred from homology"/>
<comment type="pathway">
    <text evidence="4">Aromatic compound metabolism; phenylacetate degradation.</text>
</comment>
<comment type="similarity">
    <text evidence="5">Belongs to the phenylacetyl-CoA ligase family.</text>
</comment>
<dbReference type="EC" id="6.2.1.30" evidence="6"/>
<dbReference type="Gene3D" id="3.40.50.12780">
    <property type="entry name" value="N-terminal domain of ligase-like"/>
    <property type="match status" value="1"/>
</dbReference>
<name>A0A1Q8CPR7_9PSEU</name>
<protein>
    <recommendedName>
        <fullName evidence="7">Phenylacetate-coenzyme A ligase</fullName>
        <ecNumber evidence="6">6.2.1.30</ecNumber>
    </recommendedName>
    <alternativeName>
        <fullName evidence="8">Phenylacetyl-CoA ligase</fullName>
    </alternativeName>
</protein>
<evidence type="ECO:0000313" key="11">
    <source>
        <dbReference type="EMBL" id="OLF16354.1"/>
    </source>
</evidence>
<keyword evidence="12" id="KW-1185">Reference proteome</keyword>
<dbReference type="InterPro" id="IPR042099">
    <property type="entry name" value="ANL_N_sf"/>
</dbReference>
<evidence type="ECO:0000256" key="3">
    <source>
        <dbReference type="ARBA" id="ARBA00022741"/>
    </source>
</evidence>
<dbReference type="AlphaFoldDB" id="A0A1Q8CPR7"/>
<dbReference type="InterPro" id="IPR045851">
    <property type="entry name" value="AMP-bd_C_sf"/>
</dbReference>
<dbReference type="CDD" id="cd05913">
    <property type="entry name" value="PaaK"/>
    <property type="match status" value="1"/>
</dbReference>
<accession>A0A1Q8CPR7</accession>
<dbReference type="EMBL" id="MSIE01000030">
    <property type="protein sequence ID" value="OLF16354.1"/>
    <property type="molecule type" value="Genomic_DNA"/>
</dbReference>
<dbReference type="Proteomes" id="UP000185596">
    <property type="component" value="Unassembled WGS sequence"/>
</dbReference>
<evidence type="ECO:0000259" key="10">
    <source>
        <dbReference type="Pfam" id="PF14535"/>
    </source>
</evidence>
<dbReference type="PANTHER" id="PTHR43845">
    <property type="entry name" value="BLR5969 PROTEIN"/>
    <property type="match status" value="1"/>
</dbReference>
<keyword evidence="2 11" id="KW-0436">Ligase</keyword>
<evidence type="ECO:0000256" key="4">
    <source>
        <dbReference type="ARBA" id="ARBA00060591"/>
    </source>
</evidence>
<dbReference type="GO" id="GO:0000166">
    <property type="term" value="F:nucleotide binding"/>
    <property type="evidence" value="ECO:0007669"/>
    <property type="project" value="UniProtKB-KW"/>
</dbReference>
<dbReference type="GO" id="GO:0047475">
    <property type="term" value="F:phenylacetate-CoA ligase activity"/>
    <property type="evidence" value="ECO:0007669"/>
    <property type="project" value="UniProtKB-EC"/>
</dbReference>
<feature type="domain" description="AMP-dependent synthetase/ligase" evidence="9">
    <location>
        <begin position="60"/>
        <end position="271"/>
    </location>
</feature>